<dbReference type="SUPFAM" id="SSF49265">
    <property type="entry name" value="Fibronectin type III"/>
    <property type="match status" value="2"/>
</dbReference>
<evidence type="ECO:0000313" key="3">
    <source>
        <dbReference type="Proteomes" id="UP001209878"/>
    </source>
</evidence>
<dbReference type="InterPro" id="IPR036116">
    <property type="entry name" value="FN3_sf"/>
</dbReference>
<dbReference type="InterPro" id="IPR003961">
    <property type="entry name" value="FN3_dom"/>
</dbReference>
<dbReference type="PANTHER" id="PTHR16897:SF2">
    <property type="entry name" value="OS03G0226600 PROTEIN"/>
    <property type="match status" value="1"/>
</dbReference>
<feature type="domain" description="Fibronectin type-III" evidence="1">
    <location>
        <begin position="283"/>
        <end position="382"/>
    </location>
</feature>
<name>A0AAD9KM11_RIDPI</name>
<gene>
    <name evidence="2" type="ORF">NP493_860g02110</name>
</gene>
<protein>
    <recommendedName>
        <fullName evidence="1">Fibronectin type-III domain-containing protein</fullName>
    </recommendedName>
</protein>
<evidence type="ECO:0000259" key="1">
    <source>
        <dbReference type="PROSITE" id="PS50853"/>
    </source>
</evidence>
<proteinExistence type="predicted"/>
<dbReference type="PROSITE" id="PS50853">
    <property type="entry name" value="FN3"/>
    <property type="match status" value="2"/>
</dbReference>
<dbReference type="InterPro" id="IPR013783">
    <property type="entry name" value="Ig-like_fold"/>
</dbReference>
<keyword evidence="3" id="KW-1185">Reference proteome</keyword>
<dbReference type="Gene3D" id="2.60.120.260">
    <property type="entry name" value="Galactose-binding domain-like"/>
    <property type="match status" value="1"/>
</dbReference>
<feature type="domain" description="Fibronectin type-III" evidence="1">
    <location>
        <begin position="787"/>
        <end position="888"/>
    </location>
</feature>
<dbReference type="Gene3D" id="2.60.40.10">
    <property type="entry name" value="Immunoglobulins"/>
    <property type="match status" value="1"/>
</dbReference>
<reference evidence="2" key="1">
    <citation type="journal article" date="2023" name="Mol. Biol. Evol.">
        <title>Third-Generation Sequencing Reveals the Adaptive Role of the Epigenome in Three Deep-Sea Polychaetes.</title>
        <authorList>
            <person name="Perez M."/>
            <person name="Aroh O."/>
            <person name="Sun Y."/>
            <person name="Lan Y."/>
            <person name="Juniper S.K."/>
            <person name="Young C.R."/>
            <person name="Angers B."/>
            <person name="Qian P.Y."/>
        </authorList>
    </citation>
    <scope>NUCLEOTIDE SEQUENCE</scope>
    <source>
        <strain evidence="2">R07B-5</strain>
    </source>
</reference>
<dbReference type="EMBL" id="JAODUO010000860">
    <property type="protein sequence ID" value="KAK2173642.1"/>
    <property type="molecule type" value="Genomic_DNA"/>
</dbReference>
<dbReference type="PANTHER" id="PTHR16897">
    <property type="entry name" value="OS10G0105400 PROTEIN"/>
    <property type="match status" value="1"/>
</dbReference>
<comment type="caution">
    <text evidence="2">The sequence shown here is derived from an EMBL/GenBank/DDBJ whole genome shotgun (WGS) entry which is preliminary data.</text>
</comment>
<dbReference type="Proteomes" id="UP001209878">
    <property type="component" value="Unassembled WGS sequence"/>
</dbReference>
<evidence type="ECO:0000313" key="2">
    <source>
        <dbReference type="EMBL" id="KAK2173642.1"/>
    </source>
</evidence>
<organism evidence="2 3">
    <name type="scientific">Ridgeia piscesae</name>
    <name type="common">Tubeworm</name>
    <dbReference type="NCBI Taxonomy" id="27915"/>
    <lineage>
        <taxon>Eukaryota</taxon>
        <taxon>Metazoa</taxon>
        <taxon>Spiralia</taxon>
        <taxon>Lophotrochozoa</taxon>
        <taxon>Annelida</taxon>
        <taxon>Polychaeta</taxon>
        <taxon>Sedentaria</taxon>
        <taxon>Canalipalpata</taxon>
        <taxon>Sabellida</taxon>
        <taxon>Siboglinidae</taxon>
        <taxon>Ridgeia</taxon>
    </lineage>
</organism>
<accession>A0AAD9KM11</accession>
<sequence length="1595" mass="174334">MCGETRVRCVENKGEMCGETRVRCVGDKGEMVWRDKGEMCGETRDNFVNVHGLPLKEGQRYYICILANATDLKFEKFTQHLEQNSECSNGIDVVDTTPPTAGQVWVGSHQKHWHFQIDRSQLNIYWSSFIDVEAYGHSSHHSGIHKYEYAIGTSPQGVDIRDYVDVGVTNMAVAKSLTLHDGQTYYITVRATDHVGRSTTACSPAVTIDSTPPGVSAVLIDVGGSYVTERSELTAVWKGIFSDDESGIELYYWCLGSQAGYCDMMSYVETQEPEGSQGDLHLTDGHPVYVSVQTCATDVRAVWAGFHDPHSHITGYSVNIGKCPQCGDILEKSHVGITTSLHLSTVTLEHGVTYYTTVEACNGAGLCVTVTSDGIITDTSPPVAGVIFDGISSSDVEYQSSRSTLSSHWVNFHDPESDLLDMEWRAGTSPGHGDILSPTRLHVTDKVTVNLTDPLPLGRRIYVTLKVFNRAEVIDGFIVDNTAPVTVTRVVLDNRIGSLKPNTQVWLSSLSVQWKMSDPESSIVEQFVSLTTRDSIQHNVPAVKPGDSPVVISHTTTDLHSDEGYIQKANVSVKLAIQHNQQLYISIWAVNQVGLMSSRLHGTFTAVPSQSVVGTLALVRRCQPVTCEGHCTCAPHGQLTCKSGYQPVSVYDIEDYTVTPESNTQDIDFTRSQCALAATWRAVVTSDRAPVWYEWSVGVAGESMGGRLLDVLREPLWRETGDSDMALYTTRSSRKAGVVLVPHLKYVVYVRAWYDANTYAVYTTDGLETDSSSPELSRAAKVTELQSGSAHKDVDFQTSASSVTVSWRGVFRDSQASIQRYIVSVSKTLGGRDTAEKELTLSAPLTTLGGLSLDTNDVYYSTVVAYNEAGLFKAAYSDGFKVDMTPPVTGQVWDGRSLTDQDYSRDNRTVSAWWRGFSDDQSYIDHYVWCVGTQPGKQNVVTCHNVGLHTRTTSQMSPVQSGTRLYSTVYAFNGAGLKSAGISSDGVVIDSTPPLPLHKFKLGKNLLKNPSFEEDAPISGTQEAFPQKWSGSGRVNVTTSSSKMVAQDKQTFVDITSGYIEQTVRTVKTNKYRVSFHVHSPNTSHFHSQQIGFIRLPGFHTAFVVEPTVATSGEWQKHVYYFIAIDSLSSIRVGAVGHKTGFLLDNVQIQEVGDGHRSLSTDPRDPVSSQVQPMHVHVMSRGSYSAVTAAWDVEDPESPVTGYSWAIGTVRGGVQLQNFRSVGGQSLAHTADLRLQHGTEVHVTVVAENAAKMTTSHLLGPTDHRSDTTCALLSHYDLVTMTTPMEDGGSGSAVSYLTTRHVSMTWSVTDAESGVSHCELALGKSPGSQEVQPFTRTNSLSAASVTLDASVTHGETVFSVVRCFNYAGLQSTLISSGVVMVTTSPDVSMATVKIITSSVSHYASRSSHQVDTAHVFFGWHGIHDRSGVEGYEVSLQQSKTTIILPWKSLASANQLFAELTDLSLKSYTTYTLMLRATNYAHLTSDIIASNFTIETEAPRVTGALLRSTWPRRWILTLDWTGVFTSNSSLLYEVNIGMTPGGIDVLAWTETELTTLRITGVDYTKEHHVTLTAVNKAGLYTTHTYPVTYSPPSGSV</sequence>